<proteinExistence type="predicted"/>
<reference evidence="2 3" key="1">
    <citation type="journal article" date="2023" name="Nucleic Acids Res.">
        <title>The hologenome of Daphnia magna reveals possible DNA methylation and microbiome-mediated evolution of the host genome.</title>
        <authorList>
            <person name="Chaturvedi A."/>
            <person name="Li X."/>
            <person name="Dhandapani V."/>
            <person name="Marshall H."/>
            <person name="Kissane S."/>
            <person name="Cuenca-Cambronero M."/>
            <person name="Asole G."/>
            <person name="Calvet F."/>
            <person name="Ruiz-Romero M."/>
            <person name="Marangio P."/>
            <person name="Guigo R."/>
            <person name="Rago D."/>
            <person name="Mirbahai L."/>
            <person name="Eastwood N."/>
            <person name="Colbourne J.K."/>
            <person name="Zhou J."/>
            <person name="Mallon E."/>
            <person name="Orsini L."/>
        </authorList>
    </citation>
    <scope>NUCLEOTIDE SEQUENCE [LARGE SCALE GENOMIC DNA]</scope>
    <source>
        <strain evidence="2">LRV0_1</strain>
    </source>
</reference>
<protein>
    <submittedName>
        <fullName evidence="2">Uncharacterized protein</fullName>
    </submittedName>
</protein>
<dbReference type="PANTHER" id="PTHR13361">
    <property type="entry name" value="WW DOMAIN-BINDING PROTEIN 11"/>
    <property type="match status" value="1"/>
</dbReference>
<accession>A0ABR0ASE5</accession>
<keyword evidence="3" id="KW-1185">Reference proteome</keyword>
<feature type="region of interest" description="Disordered" evidence="1">
    <location>
        <begin position="176"/>
        <end position="204"/>
    </location>
</feature>
<dbReference type="Proteomes" id="UP001234178">
    <property type="component" value="Unassembled WGS sequence"/>
</dbReference>
<evidence type="ECO:0000313" key="3">
    <source>
        <dbReference type="Proteomes" id="UP001234178"/>
    </source>
</evidence>
<gene>
    <name evidence="2" type="ORF">OUZ56_017182</name>
</gene>
<sequence>MAQSTFPLPVIFEDDEPPDWETTIDPVRLKRFRTTGKSIHTKSGKRLMTAVQAGDDRDTLRALRATYVCDYDDLERRHDRFLQFSPANLSPEAINGEQNWLQIQEAERFQKQAKFKLQKAQDEAARRTAEDAALRQAEDYQRQVAADRRQRELQDQIHLQRLSGAILKQQLNQLTGNEQDPSERALSTGSAPVPIFTPSPASITTSGNPISVTANQPIMDKVAQSSSIAPNPPLNPFPLTSTRMSSTPQVVLQQMFANPQLVPPPTFTSRFPSPPSFFHGPAMPATAAAPSAFIPTHNYGTPQPTSVPFPSSIMAPPVYLPRSPSPTAPPHASSFMRIHTRCLDPYAWKPKHNYESFRCQTTTYEGAKF</sequence>
<evidence type="ECO:0000313" key="2">
    <source>
        <dbReference type="EMBL" id="KAK4028019.1"/>
    </source>
</evidence>
<comment type="caution">
    <text evidence="2">The sequence shown here is derived from an EMBL/GenBank/DDBJ whole genome shotgun (WGS) entry which is preliminary data.</text>
</comment>
<feature type="compositionally biased region" description="Polar residues" evidence="1">
    <location>
        <begin position="176"/>
        <end position="190"/>
    </location>
</feature>
<dbReference type="EMBL" id="JAOYFB010000038">
    <property type="protein sequence ID" value="KAK4028019.1"/>
    <property type="molecule type" value="Genomic_DNA"/>
</dbReference>
<organism evidence="2 3">
    <name type="scientific">Daphnia magna</name>
    <dbReference type="NCBI Taxonomy" id="35525"/>
    <lineage>
        <taxon>Eukaryota</taxon>
        <taxon>Metazoa</taxon>
        <taxon>Ecdysozoa</taxon>
        <taxon>Arthropoda</taxon>
        <taxon>Crustacea</taxon>
        <taxon>Branchiopoda</taxon>
        <taxon>Diplostraca</taxon>
        <taxon>Cladocera</taxon>
        <taxon>Anomopoda</taxon>
        <taxon>Daphniidae</taxon>
        <taxon>Daphnia</taxon>
    </lineage>
</organism>
<evidence type="ECO:0000256" key="1">
    <source>
        <dbReference type="SAM" id="MobiDB-lite"/>
    </source>
</evidence>
<name>A0ABR0ASE5_9CRUS</name>
<dbReference type="PANTHER" id="PTHR13361:SF1">
    <property type="entry name" value="WW DOMAIN-BINDING PROTEIN 11"/>
    <property type="match status" value="1"/>
</dbReference>